<feature type="domain" description="VWFA" evidence="1">
    <location>
        <begin position="118"/>
        <end position="288"/>
    </location>
</feature>
<dbReference type="SUPFAM" id="SSF53300">
    <property type="entry name" value="vWA-like"/>
    <property type="match status" value="1"/>
</dbReference>
<dbReference type="InterPro" id="IPR036465">
    <property type="entry name" value="vWFA_dom_sf"/>
</dbReference>
<dbReference type="PANTHER" id="PTHR45737">
    <property type="entry name" value="VON WILLEBRAND FACTOR A DOMAIN-CONTAINING PROTEIN 5A"/>
    <property type="match status" value="1"/>
</dbReference>
<dbReference type="Gene3D" id="3.40.50.410">
    <property type="entry name" value="von Willebrand factor, type A domain"/>
    <property type="match status" value="1"/>
</dbReference>
<dbReference type="PANTHER" id="PTHR45737:SF6">
    <property type="entry name" value="VON WILLEBRAND FACTOR A DOMAIN-CONTAINING PROTEIN 5A"/>
    <property type="match status" value="1"/>
</dbReference>
<protein>
    <submittedName>
        <fullName evidence="2">Marine proteobacterial sortase target protein</fullName>
    </submittedName>
</protein>
<evidence type="ECO:0000259" key="1">
    <source>
        <dbReference type="PROSITE" id="PS50234"/>
    </source>
</evidence>
<gene>
    <name evidence="2" type="ORF">C0630_08760</name>
</gene>
<proteinExistence type="predicted"/>
<dbReference type="RefSeq" id="WP_273438891.1">
    <property type="nucleotide sequence ID" value="NZ_PKUN01000009.1"/>
</dbReference>
<evidence type="ECO:0000313" key="2">
    <source>
        <dbReference type="EMBL" id="PLX62079.1"/>
    </source>
</evidence>
<dbReference type="Proteomes" id="UP000235015">
    <property type="component" value="Unassembled WGS sequence"/>
</dbReference>
<dbReference type="STRING" id="1111735.GCA_000428045_04140"/>
<evidence type="ECO:0000313" key="3">
    <source>
        <dbReference type="Proteomes" id="UP000235015"/>
    </source>
</evidence>
<dbReference type="CDD" id="cd01461">
    <property type="entry name" value="vWA_interalpha_trypsin_inhibitor"/>
    <property type="match status" value="1"/>
</dbReference>
<name>A0A2N6CXR5_9GAMM</name>
<organism evidence="2 3">
    <name type="scientific">Sedimenticola selenatireducens</name>
    <dbReference type="NCBI Taxonomy" id="191960"/>
    <lineage>
        <taxon>Bacteria</taxon>
        <taxon>Pseudomonadati</taxon>
        <taxon>Pseudomonadota</taxon>
        <taxon>Gammaproteobacteria</taxon>
        <taxon>Chromatiales</taxon>
        <taxon>Sedimenticolaceae</taxon>
        <taxon>Sedimenticola</taxon>
    </lineage>
</organism>
<sequence length="493" mass="53349">MPDASRITPPVVAPTEAPVNPVSMHIRLDPGMPLAHLESVYHAVNTEKNAQGIYQLTLQDAQVPANRDFELLWVPAPGNAPQAALFNEQWQGDEYALLMLMPPAPAPAGATARRVPREVIYVIDTSGSMHGDSIIQARAALKLALERLTTADRFNVIQFNHQTSALFSRAVAATADNLQRALSYVDRLVADGGTEMLPALQLALGQQPEQGVLRQIIFLTDGSVGNEQALFSLIHQQLGDSRLFTVGIGSAPNSFFMTRAAQFGRGTFTYIGKVAEVGEKMAALFSKLETPRLTDIEIHWPQDQPVEMWPARIPDLYLGEPVLVALKLQQPNLPLTLTGDAAGVPWQQQVTLRGGAARSGVHQLWARRKIADLMDQRAQGVAEPEVRKAVLDVALTHRLVSRYTSLVAVDKTPSRPADQGLENKALPTNLPQGWSATKVFGSLPQTATASEWNLLVGLLLLACGVLFSRWPGVGFGVRVGPVSDGKAHGGNVL</sequence>
<dbReference type="AlphaFoldDB" id="A0A2N6CXR5"/>
<dbReference type="EMBL" id="PKUN01000009">
    <property type="protein sequence ID" value="PLX62079.1"/>
    <property type="molecule type" value="Genomic_DNA"/>
</dbReference>
<dbReference type="InterPro" id="IPR022440">
    <property type="entry name" value="CHP03788"/>
</dbReference>
<dbReference type="PROSITE" id="PS50234">
    <property type="entry name" value="VWFA"/>
    <property type="match status" value="1"/>
</dbReference>
<dbReference type="SMART" id="SM00327">
    <property type="entry name" value="VWA"/>
    <property type="match status" value="1"/>
</dbReference>
<dbReference type="NCBIfam" id="TIGR03788">
    <property type="entry name" value="marine_srt_targ"/>
    <property type="match status" value="1"/>
</dbReference>
<reference evidence="2 3" key="1">
    <citation type="submission" date="2017-11" db="EMBL/GenBank/DDBJ databases">
        <title>Genome-resolved metagenomics identifies genetic mobility, metabolic interactions, and unexpected diversity in perchlorate-reducing communities.</title>
        <authorList>
            <person name="Barnum T.P."/>
            <person name="Figueroa I.A."/>
            <person name="Carlstrom C.I."/>
            <person name="Lucas L.N."/>
            <person name="Engelbrektson A.L."/>
            <person name="Coates J.D."/>
        </authorList>
    </citation>
    <scope>NUCLEOTIDE SEQUENCE [LARGE SCALE GENOMIC DNA]</scope>
    <source>
        <strain evidence="2">BM301</strain>
    </source>
</reference>
<accession>A0A2N6CXR5</accession>
<dbReference type="InterPro" id="IPR002035">
    <property type="entry name" value="VWF_A"/>
</dbReference>
<dbReference type="Pfam" id="PF13768">
    <property type="entry name" value="VWA_3"/>
    <property type="match status" value="1"/>
</dbReference>
<comment type="caution">
    <text evidence="2">The sequence shown here is derived from an EMBL/GenBank/DDBJ whole genome shotgun (WGS) entry which is preliminary data.</text>
</comment>